<dbReference type="EMBL" id="FZNS01000005">
    <property type="protein sequence ID" value="SNR68156.1"/>
    <property type="molecule type" value="Genomic_DNA"/>
</dbReference>
<protein>
    <submittedName>
        <fullName evidence="1">Uncharacterized protein</fullName>
    </submittedName>
</protein>
<name>A0A238YA64_9BACT</name>
<proteinExistence type="predicted"/>
<evidence type="ECO:0000313" key="2">
    <source>
        <dbReference type="Proteomes" id="UP000198310"/>
    </source>
</evidence>
<reference evidence="2" key="1">
    <citation type="submission" date="2017-06" db="EMBL/GenBank/DDBJ databases">
        <authorList>
            <person name="Varghese N."/>
            <person name="Submissions S."/>
        </authorList>
    </citation>
    <scope>NUCLEOTIDE SEQUENCE [LARGE SCALE GENOMIC DNA]</scope>
    <source>
        <strain evidence="2">DSM 28041</strain>
    </source>
</reference>
<gene>
    <name evidence="1" type="ORF">SAMN06269173_10589</name>
</gene>
<keyword evidence="2" id="KW-1185">Reference proteome</keyword>
<accession>A0A238YA64</accession>
<dbReference type="AlphaFoldDB" id="A0A238YA64"/>
<sequence>MYVSGSQRGFFVLHQMKDQLLFRVTECVPLTGLGVLLLGAEVAPLLASLALHTALALTLRYSSGRSVAAVATVEEVARPGELPVRALLLTQEAAGPVPVGTEVWWSGTEIGWEQLL</sequence>
<dbReference type="Proteomes" id="UP000198310">
    <property type="component" value="Unassembled WGS sequence"/>
</dbReference>
<organism evidence="1 2">
    <name type="scientific">Hymenobacter mucosus</name>
    <dbReference type="NCBI Taxonomy" id="1411120"/>
    <lineage>
        <taxon>Bacteria</taxon>
        <taxon>Pseudomonadati</taxon>
        <taxon>Bacteroidota</taxon>
        <taxon>Cytophagia</taxon>
        <taxon>Cytophagales</taxon>
        <taxon>Hymenobacteraceae</taxon>
        <taxon>Hymenobacter</taxon>
    </lineage>
</organism>
<evidence type="ECO:0000313" key="1">
    <source>
        <dbReference type="EMBL" id="SNR68156.1"/>
    </source>
</evidence>